<dbReference type="EMBL" id="PDDY01000001">
    <property type="protein sequence ID" value="PEH42008.1"/>
    <property type="molecule type" value="Genomic_DNA"/>
</dbReference>
<dbReference type="PANTHER" id="PTHR42852">
    <property type="entry name" value="THIOL:DISULFIDE INTERCHANGE PROTEIN DSBE"/>
    <property type="match status" value="1"/>
</dbReference>
<dbReference type="PROSITE" id="PS51352">
    <property type="entry name" value="THIOREDOXIN_2"/>
    <property type="match status" value="1"/>
</dbReference>
<keyword evidence="1" id="KW-0812">Transmembrane</keyword>
<accession>A0A2A7SER6</accession>
<evidence type="ECO:0000313" key="3">
    <source>
        <dbReference type="EMBL" id="PEH42008.1"/>
    </source>
</evidence>
<sequence>MLLLVLAYLGGVLTIVSPCILPVLPFVFARADRPFLRNGLPLLVGMAVTFAVVATLAAVGGGWIAQANQAGRWIAIALVGVFGLTLLFPRLAEHLTRPLVELGNRLSGVASNAEQDGRGSIGPSLLLGVATGLLWAPCAGPILGLVLTGAALRGASVGTTLLLVAYAAGAATSLAAALLIGGKLFAAMKRSLGAGEWVRRGLGVAMLAGVGAIALGLDTGVLTQVSTIATGGLEQSLVDRFAPRGNAMHGNAPADANGPAMMAANGNANGGDAAGGSGPSMMAAGDAMRAAAKHGDAGNGNAMMAAGDAMRAAANHGDAGNGNAMMAAGDAMRAAANGASPSADNGSAMMSAATQSARQNAAMLRVSAPALPVEGDAPSLAGATEWLNSPPLTNASLRGKVVLVDFWTYSCINCLRTLPYVKAWARKYRNDGLVVIGVHAPEFAFERDIGNVKKATHDLGVTYPVAIDNRYSIWRAFNNEYWPAHYFIDAQGRVRYHHFGEGDYVQSERAIQQLLVEAGHPDAAQVPLGIDGPAASGAQAAADNADMRSPETYVGYARAENFSSPGGQLHDREHDYAAPAQPGLDDWGLAGAWSVAEQQATLAKPGGRIVYRFHARDLHLVLGPGKNGAPVRFRVTIDGTAPGASHGADVNADGVGTVTGQRLYQLIRQSGPIVDHTFSIEFLDPGVQAFAFTFG</sequence>
<dbReference type="Pfam" id="PF00578">
    <property type="entry name" value="AhpC-TSA"/>
    <property type="match status" value="1"/>
</dbReference>
<dbReference type="Gene3D" id="2.60.120.260">
    <property type="entry name" value="Galactose-binding domain-like"/>
    <property type="match status" value="1"/>
</dbReference>
<dbReference type="InterPro" id="IPR050553">
    <property type="entry name" value="Thioredoxin_ResA/DsbE_sf"/>
</dbReference>
<feature type="transmembrane region" description="Helical" evidence="1">
    <location>
        <begin position="125"/>
        <end position="151"/>
    </location>
</feature>
<evidence type="ECO:0000313" key="4">
    <source>
        <dbReference type="Proteomes" id="UP000220629"/>
    </source>
</evidence>
<keyword evidence="1" id="KW-0472">Membrane</keyword>
<feature type="transmembrane region" description="Helical" evidence="1">
    <location>
        <begin position="6"/>
        <end position="28"/>
    </location>
</feature>
<gene>
    <name evidence="3" type="ORF">CRM94_07530</name>
</gene>
<dbReference type="Proteomes" id="UP000220629">
    <property type="component" value="Unassembled WGS sequence"/>
</dbReference>
<dbReference type="InterPro" id="IPR036249">
    <property type="entry name" value="Thioredoxin-like_sf"/>
</dbReference>
<reference evidence="4" key="1">
    <citation type="submission" date="2017-09" db="EMBL/GenBank/DDBJ databases">
        <title>FDA dAtabase for Regulatory Grade micrObial Sequences (FDA-ARGOS): Supporting development and validation of Infectious Disease Dx tests.</title>
        <authorList>
            <person name="Minogue T."/>
            <person name="Wolcott M."/>
            <person name="Wasieloski L."/>
            <person name="Aguilar W."/>
            <person name="Moore D."/>
            <person name="Tallon L."/>
            <person name="Sadzewicz L."/>
            <person name="Ott S."/>
            <person name="Zhao X."/>
            <person name="Nagaraj S."/>
            <person name="Vavikolanu K."/>
            <person name="Aluvathingal J."/>
            <person name="Nadendla S."/>
            <person name="Sichtig H."/>
        </authorList>
    </citation>
    <scope>NUCLEOTIDE SEQUENCE [LARGE SCALE GENOMIC DNA]</scope>
    <source>
        <strain evidence="4">FDAARGOS_390</strain>
    </source>
</reference>
<dbReference type="SUPFAM" id="SSF52833">
    <property type="entry name" value="Thioredoxin-like"/>
    <property type="match status" value="1"/>
</dbReference>
<feature type="transmembrane region" description="Helical" evidence="1">
    <location>
        <begin position="70"/>
        <end position="88"/>
    </location>
</feature>
<comment type="caution">
    <text evidence="3">The sequence shown here is derived from an EMBL/GenBank/DDBJ whole genome shotgun (WGS) entry which is preliminary data.</text>
</comment>
<keyword evidence="1" id="KW-1133">Transmembrane helix</keyword>
<feature type="transmembrane region" description="Helical" evidence="1">
    <location>
        <begin position="163"/>
        <end position="185"/>
    </location>
</feature>
<dbReference type="Gene3D" id="3.40.30.10">
    <property type="entry name" value="Glutaredoxin"/>
    <property type="match status" value="1"/>
</dbReference>
<dbReference type="PANTHER" id="PTHR42852:SF13">
    <property type="entry name" value="PROTEIN DIPZ"/>
    <property type="match status" value="1"/>
</dbReference>
<dbReference type="RefSeq" id="WP_098151839.1">
    <property type="nucleotide sequence ID" value="NZ_PDDY01000001.1"/>
</dbReference>
<feature type="transmembrane region" description="Helical" evidence="1">
    <location>
        <begin position="40"/>
        <end position="64"/>
    </location>
</feature>
<dbReference type="InterPro" id="IPR041017">
    <property type="entry name" value="Thioredoxin_10"/>
</dbReference>
<feature type="domain" description="Thioredoxin" evidence="2">
    <location>
        <begin position="364"/>
        <end position="516"/>
    </location>
</feature>
<dbReference type="GO" id="GO:0016491">
    <property type="term" value="F:oxidoreductase activity"/>
    <property type="evidence" value="ECO:0007669"/>
    <property type="project" value="InterPro"/>
</dbReference>
<proteinExistence type="predicted"/>
<evidence type="ECO:0000256" key="1">
    <source>
        <dbReference type="SAM" id="Phobius"/>
    </source>
</evidence>
<protein>
    <submittedName>
        <fullName evidence="3">Cytochrome C biogenesis protein</fullName>
    </submittedName>
</protein>
<organism evidence="3 4">
    <name type="scientific">Burkholderia gladioli</name>
    <name type="common">Pseudomonas marginata</name>
    <name type="synonym">Phytomonas marginata</name>
    <dbReference type="NCBI Taxonomy" id="28095"/>
    <lineage>
        <taxon>Bacteria</taxon>
        <taxon>Pseudomonadati</taxon>
        <taxon>Pseudomonadota</taxon>
        <taxon>Betaproteobacteria</taxon>
        <taxon>Burkholderiales</taxon>
        <taxon>Burkholderiaceae</taxon>
        <taxon>Burkholderia</taxon>
    </lineage>
</organism>
<evidence type="ECO:0000259" key="2">
    <source>
        <dbReference type="PROSITE" id="PS51352"/>
    </source>
</evidence>
<dbReference type="AlphaFoldDB" id="A0A2A7SER6"/>
<dbReference type="InterPro" id="IPR013766">
    <property type="entry name" value="Thioredoxin_domain"/>
</dbReference>
<name>A0A2A7SER6_BURGA</name>
<dbReference type="CDD" id="cd03012">
    <property type="entry name" value="TlpA_like_DipZ_like"/>
    <property type="match status" value="1"/>
</dbReference>
<dbReference type="GO" id="GO:0016209">
    <property type="term" value="F:antioxidant activity"/>
    <property type="evidence" value="ECO:0007669"/>
    <property type="project" value="InterPro"/>
</dbReference>
<dbReference type="InterPro" id="IPR000866">
    <property type="entry name" value="AhpC/TSA"/>
</dbReference>
<dbReference type="Pfam" id="PF17991">
    <property type="entry name" value="Thioredoxin_10"/>
    <property type="match status" value="1"/>
</dbReference>